<dbReference type="OrthoDB" id="2641762at2759"/>
<keyword evidence="2" id="KW-0812">Transmembrane</keyword>
<keyword evidence="4" id="KW-1185">Reference proteome</keyword>
<dbReference type="EMBL" id="MU150229">
    <property type="protein sequence ID" value="KAF9469643.1"/>
    <property type="molecule type" value="Genomic_DNA"/>
</dbReference>
<feature type="compositionally biased region" description="Polar residues" evidence="1">
    <location>
        <begin position="302"/>
        <end position="321"/>
    </location>
</feature>
<gene>
    <name evidence="3" type="ORF">BDZ94DRAFT_16078</name>
</gene>
<feature type="transmembrane region" description="Helical" evidence="2">
    <location>
        <begin position="57"/>
        <end position="76"/>
    </location>
</feature>
<feature type="region of interest" description="Disordered" evidence="1">
    <location>
        <begin position="296"/>
        <end position="354"/>
    </location>
</feature>
<dbReference type="AlphaFoldDB" id="A0A9P6CRI6"/>
<dbReference type="Proteomes" id="UP000807353">
    <property type="component" value="Unassembled WGS sequence"/>
</dbReference>
<feature type="transmembrane region" description="Helical" evidence="2">
    <location>
        <begin position="138"/>
        <end position="163"/>
    </location>
</feature>
<keyword evidence="2" id="KW-1133">Transmembrane helix</keyword>
<proteinExistence type="predicted"/>
<reference evidence="3" key="1">
    <citation type="submission" date="2020-11" db="EMBL/GenBank/DDBJ databases">
        <authorList>
            <consortium name="DOE Joint Genome Institute"/>
            <person name="Ahrendt S."/>
            <person name="Riley R."/>
            <person name="Andreopoulos W."/>
            <person name="Labutti K."/>
            <person name="Pangilinan J."/>
            <person name="Ruiz-Duenas F.J."/>
            <person name="Barrasa J.M."/>
            <person name="Sanchez-Garcia M."/>
            <person name="Camarero S."/>
            <person name="Miyauchi S."/>
            <person name="Serrano A."/>
            <person name="Linde D."/>
            <person name="Babiker R."/>
            <person name="Drula E."/>
            <person name="Ayuso-Fernandez I."/>
            <person name="Pacheco R."/>
            <person name="Padilla G."/>
            <person name="Ferreira P."/>
            <person name="Barriuso J."/>
            <person name="Kellner H."/>
            <person name="Castanera R."/>
            <person name="Alfaro M."/>
            <person name="Ramirez L."/>
            <person name="Pisabarro A.G."/>
            <person name="Kuo A."/>
            <person name="Tritt A."/>
            <person name="Lipzen A."/>
            <person name="He G."/>
            <person name="Yan M."/>
            <person name="Ng V."/>
            <person name="Cullen D."/>
            <person name="Martin F."/>
            <person name="Rosso M.-N."/>
            <person name="Henrissat B."/>
            <person name="Hibbett D."/>
            <person name="Martinez A.T."/>
            <person name="Grigoriev I.V."/>
        </authorList>
    </citation>
    <scope>NUCLEOTIDE SEQUENCE</scope>
    <source>
        <strain evidence="3">CBS 247.69</strain>
    </source>
</reference>
<accession>A0A9P6CRI6</accession>
<evidence type="ECO:0000313" key="3">
    <source>
        <dbReference type="EMBL" id="KAF9469643.1"/>
    </source>
</evidence>
<evidence type="ECO:0000256" key="2">
    <source>
        <dbReference type="SAM" id="Phobius"/>
    </source>
</evidence>
<protein>
    <submittedName>
        <fullName evidence="3">Uncharacterized protein</fullName>
    </submittedName>
</protein>
<name>A0A9P6CRI6_9AGAR</name>
<feature type="transmembrane region" description="Helical" evidence="2">
    <location>
        <begin position="20"/>
        <end position="45"/>
    </location>
</feature>
<evidence type="ECO:0000313" key="4">
    <source>
        <dbReference type="Proteomes" id="UP000807353"/>
    </source>
</evidence>
<feature type="transmembrane region" description="Helical" evidence="2">
    <location>
        <begin position="255"/>
        <end position="274"/>
    </location>
</feature>
<comment type="caution">
    <text evidence="3">The sequence shown here is derived from an EMBL/GenBank/DDBJ whole genome shotgun (WGS) entry which is preliminary data.</text>
</comment>
<sequence length="377" mass="41877">MPYYGPNASPEEILLEQTFVAGDFVCGVGYGAQIVLYTSCALYLWSQRNTRRQSLFLLAYITLLISIETLFMIVQAKTVQDMYIDNRNYPGGPWAYFLATQYLPINVVFYATLFVLTFLSDLLVLWRCWVIWTASGRFAAYVVTFFPALLLLASFVMGTLWTLQSSQPGLSLYSKLPQAYGMAYYIISLSVNILLTILISTRLFMYRRTILASLPEEHAKHYVSLATIMVESAALYSVLALIFIITYAVNNPINQIFLGAASSGQQIAGYLIIYRLAEGRAWNKDTLTMQALPPINFGPPSKSDQTETTLSSFQVNTSGSLSPIPPFTRGGTSYEGTKEEGYDSPTLGGSPVTPVKENAAVWNRLKGLQPTQAMSMP</sequence>
<organism evidence="3 4">
    <name type="scientific">Collybia nuda</name>
    <dbReference type="NCBI Taxonomy" id="64659"/>
    <lineage>
        <taxon>Eukaryota</taxon>
        <taxon>Fungi</taxon>
        <taxon>Dikarya</taxon>
        <taxon>Basidiomycota</taxon>
        <taxon>Agaricomycotina</taxon>
        <taxon>Agaricomycetes</taxon>
        <taxon>Agaricomycetidae</taxon>
        <taxon>Agaricales</taxon>
        <taxon>Tricholomatineae</taxon>
        <taxon>Clitocybaceae</taxon>
        <taxon>Collybia</taxon>
    </lineage>
</organism>
<feature type="transmembrane region" description="Helical" evidence="2">
    <location>
        <begin position="183"/>
        <end position="204"/>
    </location>
</feature>
<keyword evidence="2" id="KW-0472">Membrane</keyword>
<evidence type="ECO:0000256" key="1">
    <source>
        <dbReference type="SAM" id="MobiDB-lite"/>
    </source>
</evidence>
<feature type="transmembrane region" description="Helical" evidence="2">
    <location>
        <begin position="107"/>
        <end position="126"/>
    </location>
</feature>
<feature type="transmembrane region" description="Helical" evidence="2">
    <location>
        <begin position="225"/>
        <end position="249"/>
    </location>
</feature>